<evidence type="ECO:0000256" key="2">
    <source>
        <dbReference type="SAM" id="MobiDB-lite"/>
    </source>
</evidence>
<feature type="compositionally biased region" description="Polar residues" evidence="2">
    <location>
        <begin position="51"/>
        <end position="71"/>
    </location>
</feature>
<accession>A0A8A2UEU5</accession>
<dbReference type="Proteomes" id="UP000663191">
    <property type="component" value="Chromosome"/>
</dbReference>
<feature type="domain" description="DUF7260" evidence="3">
    <location>
        <begin position="5"/>
        <end position="256"/>
    </location>
</feature>
<reference evidence="4 5" key="1">
    <citation type="journal article" date="2006" name="Int. J. Syst. Evol. Microbiol.">
        <title>Haloterrigena longa sp. nov. and Haloterrigena limicola sp. nov., extremely halophilic archaea isolated from a salt lake.</title>
        <authorList>
            <person name="Cui H.L."/>
            <person name="Tohty D."/>
            <person name="Zhou P.J."/>
            <person name="Liu S.J."/>
        </authorList>
    </citation>
    <scope>NUCLEOTIDE SEQUENCE [LARGE SCALE GENOMIC DNA]</scope>
    <source>
        <strain evidence="4 5">ABH32</strain>
    </source>
</reference>
<dbReference type="AlphaFoldDB" id="A0A8A2UEU5"/>
<sequence length="267" mass="29716">MTGSTAVHRALECLQAEQDAVADRGDAFETFKRRVQEVPAESPIGGHRQRPTGSTPTAMATPVQSQRSTPSGERCITVRAAFEETVRPHSIADRADDESLVETIAAELTEDIAVALTTETGWTPALKTAVLEEVTTRQREVELLEETLRSERATLEGAIEDIDDILGWLRSTTAGSLLQCDFETLRAKHEQLEAYRERLDALTTERQAQFTESTNRYGRGGTRHRTLIPAIYSDLDVQYPVLSSATRLYGICSDCQRTVRTHLTRRV</sequence>
<keyword evidence="1" id="KW-0175">Coiled coil</keyword>
<dbReference type="GeneID" id="63183838"/>
<dbReference type="InterPro" id="IPR055684">
    <property type="entry name" value="DUF7260"/>
</dbReference>
<dbReference type="OrthoDB" id="213880at2157"/>
<organism evidence="4 5">
    <name type="scientific">Natrinema longum</name>
    <dbReference type="NCBI Taxonomy" id="370324"/>
    <lineage>
        <taxon>Archaea</taxon>
        <taxon>Methanobacteriati</taxon>
        <taxon>Methanobacteriota</taxon>
        <taxon>Stenosarchaea group</taxon>
        <taxon>Halobacteria</taxon>
        <taxon>Halobacteriales</taxon>
        <taxon>Natrialbaceae</taxon>
        <taxon>Natrinema</taxon>
    </lineage>
</organism>
<dbReference type="EMBL" id="CP071463">
    <property type="protein sequence ID" value="QSW86892.1"/>
    <property type="molecule type" value="Genomic_DNA"/>
</dbReference>
<protein>
    <recommendedName>
        <fullName evidence="3">DUF7260 domain-containing protein</fullName>
    </recommendedName>
</protein>
<dbReference type="Pfam" id="PF23921">
    <property type="entry name" value="DUF7260"/>
    <property type="match status" value="1"/>
</dbReference>
<evidence type="ECO:0000259" key="3">
    <source>
        <dbReference type="Pfam" id="PF23921"/>
    </source>
</evidence>
<dbReference type="KEGG" id="hlo:J0X27_08800"/>
<dbReference type="RefSeq" id="WP_207271977.1">
    <property type="nucleotide sequence ID" value="NZ_CP071463.1"/>
</dbReference>
<keyword evidence="5" id="KW-1185">Reference proteome</keyword>
<feature type="coiled-coil region" evidence="1">
    <location>
        <begin position="185"/>
        <end position="212"/>
    </location>
</feature>
<evidence type="ECO:0000313" key="4">
    <source>
        <dbReference type="EMBL" id="QSW86892.1"/>
    </source>
</evidence>
<gene>
    <name evidence="4" type="ORF">J0X27_08800</name>
</gene>
<evidence type="ECO:0000256" key="1">
    <source>
        <dbReference type="SAM" id="Coils"/>
    </source>
</evidence>
<name>A0A8A2UEU5_9EURY</name>
<evidence type="ECO:0000313" key="5">
    <source>
        <dbReference type="Proteomes" id="UP000663191"/>
    </source>
</evidence>
<feature type="region of interest" description="Disordered" evidence="2">
    <location>
        <begin position="39"/>
        <end position="73"/>
    </location>
</feature>
<proteinExistence type="predicted"/>